<evidence type="ECO:0000259" key="10">
    <source>
        <dbReference type="Pfam" id="PF16420"/>
    </source>
</evidence>
<sequence length="719" mass="79476">MQYTPFASDIELPFYTALASLKINHDKLDDSARKIMGLYEIRSTDPPSSSCRMQIHGNALTSDEVPAGFYRAEGLIKNVNTIEEYRNADKTLLLCSSGRMVSLTTHGILQGNNDTIWDAIKDGTIYSCPSLLSSFAVLSYADLKRYKFHYWFAFPAIHSDPPWAPLGATGDTSHSKSSEREYVPFVYLSSAESSTLVEAVHTWGYGTDARQRGFFLARRILATSGKAYKDPTKHTGSKPGKDKAADAEGACWRIAALSDYENGFFDGANFEDCYVCFVDPSNYENAPGWMLRNLLVLVKHRWGLSKIQVLRYRDVHSKRDQGRSIVVTLAEKNQPTLDLKAPDHIMPKVTGWERNPTGKLTGRLVDLTEYLDPQRLADQSVDLNLKLMKWRISPNLDLEKIKHTKCLLLGAGTLGSYVARNLMGWGVTKITFVDNGSVSFSNPVRQPLFNFKDCLEGGAKKAHRASQALSDIYPGVESTGYALSVPMAGHPVLDAEKTRREFEQLERLICEHDVIFLLMDTRESRWLPTVMGKAAGKIVMNAALGFDSFVVMRHGVKVAENPAAELGCYFCNDIVAPVNSIKDQTLDQQCTVTRPGVAAIASALLVELLISILQHPLGAAAPAPASRNDDRGSHPLGLVPHQIRGFLSTFENLCVVGRSYKCCSACSETIVDTYKEKGWDFVQKALNETGYVENLSGLKEVGTPVLVSYLLSCSLCLLP</sequence>
<dbReference type="SUPFAM" id="SSF69572">
    <property type="entry name" value="Activating enzymes of the ubiquitin-like proteins"/>
    <property type="match status" value="1"/>
</dbReference>
<dbReference type="GO" id="GO:0000045">
    <property type="term" value="P:autophagosome assembly"/>
    <property type="evidence" value="ECO:0007669"/>
    <property type="project" value="TreeGrafter"/>
</dbReference>
<proteinExistence type="inferred from homology"/>
<dbReference type="Pfam" id="PF16420">
    <property type="entry name" value="ATG7_N"/>
    <property type="match status" value="1"/>
</dbReference>
<comment type="similarity">
    <text evidence="1 8">Belongs to the ATG7 family.</text>
</comment>
<evidence type="ECO:0000256" key="5">
    <source>
        <dbReference type="ARBA" id="ARBA00023006"/>
    </source>
</evidence>
<keyword evidence="5 8" id="KW-0072">Autophagy</keyword>
<dbReference type="InterPro" id="IPR032197">
    <property type="entry name" value="Atg7_N"/>
</dbReference>
<dbReference type="InterPro" id="IPR006285">
    <property type="entry name" value="Atg7"/>
</dbReference>
<evidence type="ECO:0000259" key="9">
    <source>
        <dbReference type="Pfam" id="PF00899"/>
    </source>
</evidence>
<dbReference type="STRING" id="510516.Q2UMI3"/>
<evidence type="ECO:0000256" key="7">
    <source>
        <dbReference type="PIRSR" id="PIRSR606285-1"/>
    </source>
</evidence>
<dbReference type="GO" id="GO:0006995">
    <property type="term" value="P:cellular response to nitrogen starvation"/>
    <property type="evidence" value="ECO:0007669"/>
    <property type="project" value="TreeGrafter"/>
</dbReference>
<dbReference type="GeneID" id="5991205"/>
<dbReference type="FunFam" id="3.40.140.70:FF:000001">
    <property type="entry name" value="Ubiquitin-like modifier-activating enzyme atg7"/>
    <property type="match status" value="1"/>
</dbReference>
<keyword evidence="4 8" id="KW-0653">Protein transport</keyword>
<dbReference type="AlphaFoldDB" id="Q2UMI3"/>
<evidence type="ECO:0000256" key="1">
    <source>
        <dbReference type="ARBA" id="ARBA00010931"/>
    </source>
</evidence>
<evidence type="ECO:0000256" key="6">
    <source>
        <dbReference type="ARBA" id="ARBA00024930"/>
    </source>
</evidence>
<evidence type="ECO:0000256" key="4">
    <source>
        <dbReference type="ARBA" id="ARBA00022927"/>
    </source>
</evidence>
<keyword evidence="8" id="KW-0963">Cytoplasm</keyword>
<dbReference type="EMBL" id="AP007154">
    <property type="protein sequence ID" value="BAE57232.1"/>
    <property type="molecule type" value="Genomic_DNA"/>
</dbReference>
<feature type="active site" description="Glycyl thioester intermediate" evidence="7">
    <location>
        <position position="590"/>
    </location>
</feature>
<dbReference type="InterPro" id="IPR035985">
    <property type="entry name" value="Ubiquitin-activating_enz"/>
</dbReference>
<comment type="function">
    <text evidence="6">E1-like activating enzyme involved in the 2 ubiquitin-like systems required for cytoplasm to vacuole transport (Cvt) and autophagy. Activates ATG12 for its conjugation with ATG5 and ATG8 for its conjugation with phosphatidylethanolamine. Both systems are needed for the ATG8 association to Cvt vesicles and autophagosomes membranes. Autophagy is essential for maintenance of amino acid levels and protein synthesis under nitrogen starvation. Required for selective autophagic degradation of the nucleus (nucleophagy) as well as for mitophagy which contributes to regulate mitochondrial quantity and quality by eliminating the mitochondria to a basal level to fulfill cellular energy requirements and preventing excess ROS production. Plays a role in the regulation of filamentous growth and chronological longevity.</text>
</comment>
<keyword evidence="8" id="KW-0833">Ubl conjugation pathway</keyword>
<dbReference type="GO" id="GO:0032446">
    <property type="term" value="P:protein modification by small protein conjugation"/>
    <property type="evidence" value="ECO:0007669"/>
    <property type="project" value="TreeGrafter"/>
</dbReference>
<dbReference type="GO" id="GO:0015031">
    <property type="term" value="P:protein transport"/>
    <property type="evidence" value="ECO:0007669"/>
    <property type="project" value="UniProtKB-UniRule"/>
</dbReference>
<dbReference type="InterPro" id="IPR000594">
    <property type="entry name" value="ThiF_NAD_FAD-bd"/>
</dbReference>
<dbReference type="CDD" id="cd01486">
    <property type="entry name" value="Apg7"/>
    <property type="match status" value="1"/>
</dbReference>
<dbReference type="Gene3D" id="3.40.50.720">
    <property type="entry name" value="NAD(P)-binding Rossmann-like Domain"/>
    <property type="match status" value="1"/>
</dbReference>
<dbReference type="RefSeq" id="XP_023089788.1">
    <property type="nucleotide sequence ID" value="XM_023234688.1"/>
</dbReference>
<dbReference type="Gene3D" id="3.40.140.100">
    <property type="entry name" value="Ubiquitin-like modifier-activating enzyme ATG7 C-terminal domain"/>
    <property type="match status" value="1"/>
</dbReference>
<dbReference type="GO" id="GO:0019779">
    <property type="term" value="F:Atg8 activating enzyme activity"/>
    <property type="evidence" value="ECO:0007669"/>
    <property type="project" value="TreeGrafter"/>
</dbReference>
<dbReference type="NCBIfam" id="TIGR01381">
    <property type="entry name" value="E1_like_apg7"/>
    <property type="match status" value="1"/>
</dbReference>
<evidence type="ECO:0000256" key="8">
    <source>
        <dbReference type="RuleBase" id="RU366022"/>
    </source>
</evidence>
<dbReference type="KEGG" id="aor:AO090001000744"/>
<keyword evidence="12" id="KW-1185">Reference proteome</keyword>
<dbReference type="GO" id="GO:0000422">
    <property type="term" value="P:autophagy of mitochondrion"/>
    <property type="evidence" value="ECO:0007669"/>
    <property type="project" value="TreeGrafter"/>
</dbReference>
<protein>
    <recommendedName>
        <fullName evidence="2 8">Ubiquitin-like modifier-activating enzyme ATG7</fullName>
    </recommendedName>
    <alternativeName>
        <fullName evidence="8">Autophagy-related protein 7</fullName>
    </alternativeName>
</protein>
<dbReference type="GO" id="GO:0019778">
    <property type="term" value="F:Atg12 activating enzyme activity"/>
    <property type="evidence" value="ECO:0007669"/>
    <property type="project" value="TreeGrafter"/>
</dbReference>
<gene>
    <name evidence="11" type="ORF">AO090001000744</name>
</gene>
<dbReference type="HOGENOM" id="CLU_012998_2_1_1"/>
<comment type="subcellular location">
    <subcellularLocation>
        <location evidence="8">Cytoplasm</location>
    </subcellularLocation>
    <subcellularLocation>
        <location evidence="8">Preautophagosomal structure</location>
    </subcellularLocation>
</comment>
<dbReference type="InterPro" id="IPR045886">
    <property type="entry name" value="ThiF/MoeB/HesA"/>
</dbReference>
<dbReference type="InterPro" id="IPR042523">
    <property type="entry name" value="Atg7_N_2"/>
</dbReference>
<dbReference type="PANTHER" id="PTHR10953">
    <property type="entry name" value="UBIQUITIN-ACTIVATING ENZYME E1"/>
    <property type="match status" value="1"/>
</dbReference>
<dbReference type="FunFam" id="3.40.50.720:FF:000243">
    <property type="entry name" value="Ubiquitin-like modifier-activating enzyme ATG7"/>
    <property type="match status" value="1"/>
</dbReference>
<evidence type="ECO:0000313" key="12">
    <source>
        <dbReference type="Proteomes" id="UP000006564"/>
    </source>
</evidence>
<dbReference type="PANTHER" id="PTHR10953:SF3">
    <property type="entry name" value="UBIQUITIN-LIKE MODIFIER-ACTIVATING ENZYME ATG7"/>
    <property type="match status" value="1"/>
</dbReference>
<dbReference type="Pfam" id="PF00899">
    <property type="entry name" value="ThiF"/>
    <property type="match status" value="1"/>
</dbReference>
<feature type="domain" description="THIF-type NAD/FAD binding fold" evidence="9">
    <location>
        <begin position="390"/>
        <end position="617"/>
    </location>
</feature>
<comment type="subunit">
    <text evidence="8">Homodimer.</text>
</comment>
<feature type="domain" description="Ubiquitin-like modifier-activating enzyme Atg7 N-terminal" evidence="10">
    <location>
        <begin position="1"/>
        <end position="371"/>
    </location>
</feature>
<name>Q2UMI3_ASPOR</name>
<accession>Q2UMI3</accession>
<evidence type="ECO:0000313" key="11">
    <source>
        <dbReference type="EMBL" id="BAE57232.1"/>
    </source>
</evidence>
<organism evidence="11 12">
    <name type="scientific">Aspergillus oryzae (strain ATCC 42149 / RIB 40)</name>
    <name type="common">Yellow koji mold</name>
    <dbReference type="NCBI Taxonomy" id="510516"/>
    <lineage>
        <taxon>Eukaryota</taxon>
        <taxon>Fungi</taxon>
        <taxon>Dikarya</taxon>
        <taxon>Ascomycota</taxon>
        <taxon>Pezizomycotina</taxon>
        <taxon>Eurotiomycetes</taxon>
        <taxon>Eurotiomycetidae</taxon>
        <taxon>Eurotiales</taxon>
        <taxon>Aspergillaceae</taxon>
        <taxon>Aspergillus</taxon>
        <taxon>Aspergillus subgen. Circumdati</taxon>
    </lineage>
</organism>
<dbReference type="Proteomes" id="UP000006564">
    <property type="component" value="Chromosome 2"/>
</dbReference>
<dbReference type="GO" id="GO:0034727">
    <property type="term" value="P:piecemeal microautophagy of the nucleus"/>
    <property type="evidence" value="ECO:0007669"/>
    <property type="project" value="TreeGrafter"/>
</dbReference>
<evidence type="ECO:0000256" key="2">
    <source>
        <dbReference type="ARBA" id="ARBA00017647"/>
    </source>
</evidence>
<dbReference type="InterPro" id="IPR042522">
    <property type="entry name" value="Atg7_N_1"/>
</dbReference>
<reference evidence="11 12" key="1">
    <citation type="journal article" date="2005" name="Nature">
        <title>Genome sequencing and analysis of Aspergillus oryzae.</title>
        <authorList>
            <person name="Machida M."/>
            <person name="Asai K."/>
            <person name="Sano M."/>
            <person name="Tanaka T."/>
            <person name="Kumagai T."/>
            <person name="Terai G."/>
            <person name="Kusumoto K."/>
            <person name="Arima T."/>
            <person name="Akita O."/>
            <person name="Kashiwagi Y."/>
            <person name="Abe K."/>
            <person name="Gomi K."/>
            <person name="Horiuchi H."/>
            <person name="Kitamoto K."/>
            <person name="Kobayashi T."/>
            <person name="Takeuchi M."/>
            <person name="Denning D.W."/>
            <person name="Galagan J.E."/>
            <person name="Nierman W.C."/>
            <person name="Yu J."/>
            <person name="Archer D.B."/>
            <person name="Bennett J.W."/>
            <person name="Bhatnagar D."/>
            <person name="Cleveland T.E."/>
            <person name="Fedorova N.D."/>
            <person name="Gotoh O."/>
            <person name="Horikawa H."/>
            <person name="Hosoyama A."/>
            <person name="Ichinomiya M."/>
            <person name="Igarashi R."/>
            <person name="Iwashita K."/>
            <person name="Juvvadi P.R."/>
            <person name="Kato M."/>
            <person name="Kato Y."/>
            <person name="Kin T."/>
            <person name="Kokubun A."/>
            <person name="Maeda H."/>
            <person name="Maeyama N."/>
            <person name="Maruyama J."/>
            <person name="Nagasaki H."/>
            <person name="Nakajima T."/>
            <person name="Oda K."/>
            <person name="Okada K."/>
            <person name="Paulsen I."/>
            <person name="Sakamoto K."/>
            <person name="Sawano T."/>
            <person name="Takahashi M."/>
            <person name="Takase K."/>
            <person name="Terabayashi Y."/>
            <person name="Wortman J."/>
            <person name="Yamada O."/>
            <person name="Yamagata Y."/>
            <person name="Anazawa H."/>
            <person name="Hata Y."/>
            <person name="Koide Y."/>
            <person name="Komori T."/>
            <person name="Koyama Y."/>
            <person name="Minetoki T."/>
            <person name="Suharnan S."/>
            <person name="Tanaka A."/>
            <person name="Isono K."/>
            <person name="Kuhara S."/>
            <person name="Ogasawara N."/>
            <person name="Kikuchi H."/>
        </authorList>
    </citation>
    <scope>NUCLEOTIDE SEQUENCE [LARGE SCALE GENOMIC DNA]</scope>
    <source>
        <strain evidence="12">ATCC 42149 / RIB 40</strain>
    </source>
</reference>
<dbReference type="GO" id="GO:0000407">
    <property type="term" value="C:phagophore assembly site"/>
    <property type="evidence" value="ECO:0007669"/>
    <property type="project" value="UniProtKB-SubCell"/>
</dbReference>
<evidence type="ECO:0000256" key="3">
    <source>
        <dbReference type="ARBA" id="ARBA00022448"/>
    </source>
</evidence>
<keyword evidence="3 8" id="KW-0813">Transport</keyword>
<dbReference type="Gene3D" id="3.40.140.70">
    <property type="entry name" value="Ubiquitin-like modifier-activating enzyme ATG7 N-terminal domain"/>
    <property type="match status" value="1"/>
</dbReference>
<dbReference type="EMBL" id="BA000050">
    <property type="protein sequence ID" value="BAE57232.1"/>
    <property type="molecule type" value="Genomic_DNA"/>
</dbReference>